<dbReference type="Gene3D" id="1.25.40.10">
    <property type="entry name" value="Tetratricopeptide repeat domain"/>
    <property type="match status" value="1"/>
</dbReference>
<dbReference type="GO" id="GO:0006508">
    <property type="term" value="P:proteolysis"/>
    <property type="evidence" value="ECO:0007669"/>
    <property type="project" value="InterPro"/>
</dbReference>
<dbReference type="Pfam" id="PF03568">
    <property type="entry name" value="Separin_C"/>
    <property type="match status" value="1"/>
</dbReference>
<feature type="compositionally biased region" description="Polar residues" evidence="5">
    <location>
        <begin position="135"/>
        <end position="154"/>
    </location>
</feature>
<evidence type="ECO:0000256" key="5">
    <source>
        <dbReference type="SAM" id="MobiDB-lite"/>
    </source>
</evidence>
<dbReference type="EC" id="3.4.22.49" evidence="2"/>
<dbReference type="GO" id="GO:0005737">
    <property type="term" value="C:cytoplasm"/>
    <property type="evidence" value="ECO:0007669"/>
    <property type="project" value="TreeGrafter"/>
</dbReference>
<name>A0A9W9CWN5_9PEZI</name>
<reference evidence="7" key="1">
    <citation type="submission" date="2022-10" db="EMBL/GenBank/DDBJ databases">
        <title>Tapping the CABI collections for fungal endophytes: first genome assemblies for Collariella, Neodidymelliopsis, Ascochyta clinopodiicola, Didymella pomorum, Didymosphaeria variabile, Neocosmospora piperis and Neocucurbitaria cava.</title>
        <authorList>
            <person name="Hill R."/>
        </authorList>
    </citation>
    <scope>NUCLEOTIDE SEQUENCE</scope>
    <source>
        <strain evidence="7">IMI 355082</strain>
    </source>
</reference>
<organism evidence="7 8">
    <name type="scientific">Gnomoniopsis smithogilvyi</name>
    <dbReference type="NCBI Taxonomy" id="1191159"/>
    <lineage>
        <taxon>Eukaryota</taxon>
        <taxon>Fungi</taxon>
        <taxon>Dikarya</taxon>
        <taxon>Ascomycota</taxon>
        <taxon>Pezizomycotina</taxon>
        <taxon>Sordariomycetes</taxon>
        <taxon>Sordariomycetidae</taxon>
        <taxon>Diaporthales</taxon>
        <taxon>Gnomoniaceae</taxon>
        <taxon>Gnomoniopsis</taxon>
    </lineage>
</organism>
<feature type="region of interest" description="Disordered" evidence="5">
    <location>
        <begin position="2013"/>
        <end position="2041"/>
    </location>
</feature>
<accession>A0A9W9CWN5</accession>
<gene>
    <name evidence="7" type="primary">ESP1</name>
    <name evidence="7" type="ORF">N0V93_005362</name>
</gene>
<keyword evidence="8" id="KW-1185">Reference proteome</keyword>
<feature type="domain" description="Peptidase C50" evidence="6">
    <location>
        <begin position="1854"/>
        <end position="1952"/>
    </location>
</feature>
<protein>
    <recommendedName>
        <fullName evidence="2">separase</fullName>
        <ecNumber evidence="2">3.4.22.49</ecNumber>
    </recommendedName>
</protein>
<proteinExistence type="predicted"/>
<feature type="region of interest" description="Disordered" evidence="5">
    <location>
        <begin position="135"/>
        <end position="168"/>
    </location>
</feature>
<dbReference type="PANTHER" id="PTHR12792">
    <property type="entry name" value="EXTRA SPINDLE POLES 1-RELATED"/>
    <property type="match status" value="1"/>
</dbReference>
<dbReference type="GO" id="GO:0005634">
    <property type="term" value="C:nucleus"/>
    <property type="evidence" value="ECO:0007669"/>
    <property type="project" value="InterPro"/>
</dbReference>
<feature type="compositionally biased region" description="Low complexity" evidence="5">
    <location>
        <begin position="41"/>
        <end position="60"/>
    </location>
</feature>
<dbReference type="InterPro" id="IPR030397">
    <property type="entry name" value="SEPARIN_core_dom"/>
</dbReference>
<dbReference type="Proteomes" id="UP001140453">
    <property type="component" value="Unassembled WGS sequence"/>
</dbReference>
<evidence type="ECO:0000313" key="8">
    <source>
        <dbReference type="Proteomes" id="UP001140453"/>
    </source>
</evidence>
<sequence>MASLREKAETVKAAVASAATCTPATTVLLKELLLSRETDDSSTSTKDSKPTKTPRTAKTKQNGPTSRTKKVEAEEKPELSEKEKALLASYVVNATLKSLGDAAKVSSSLTLKKSATGEEDLVQATARRRIRRSNSAPMTPMQPRSLNRVSTSPEITKKPISKPAPNASTGCLSTVECARVAFAALRSLQSASKVTLPELQLEAGMSSLVGRLLSLGLVEHASKELRLLKRRLDELVVVKGKATKSAPSTLGLAEIMDFPDTKASTQVSNLMVTTQIQVLRILSTLKRPKDIEAALPFLRTSNKSSPINLLILSGKSCSAEATKAARQLETVSQLLLTLAPSISTAEDEAASVSSLSISPSSALELQTIALHTRLCWWRLAGHKADVDKDIFSPFSKCLVAYIRRSSKTESLSYKTGLDSFNSIYNQTLEQNLKGSVSSKMPLASIYQILGKLARDSGYHSEAVSWIEKLNQMVDRSRDSAAKCFSTSALLLAHRLRTACIYPSQDALLKEVLEGLQGSLRGDSSELDELLESLVMVRKSATLILVGQVANEKGEKYQASKELRDLLETFILRVPRFCLRWLGNRPSPTDKTKEILRFEQRRTVVSESASQVLDSALMLAKTTIDERRTAWENLDQLLQDCLSLLDNLGPVGPVDSSYYAKISHLYYMQHAIFIAAEPRPIKGGTTFAHALKALRRSIDCVKHRPSKEREKAQLHFKLERISELYKTAGRTDHALTSLQTLRDSLIEDGALGVVAEALKTQSPRRAWTLNPRVESLSWSIRAIARLEKMWTDWTTHLDEPERLAALEFGLEGAISKRGTSGINPWDPVVRVLLDACPVERFPVRRLRILLRVLVANTGNEERIETIQAQVEELLSSDEQASLGEDAGLEDCLPHFRALSTSMIALARPSPDYTQLKKSISTWQAILDSSTESADLDQRIDDLPGLLEHLLSIADHARLSNHNSLLLTTLQLAADLGRKSTELEPSLNLQISAALALQLTNLGQSVNAATVLETALQSFEKAQSTSQEDLVGFQLSRAQYYVDIGNIDKAHEVLLEARKAGSAMKLMGRLEQQVKSASPDISTSSADDSGIKLDASVSESIEKDKDITPKISGPEAWKLAHPVVTGMLFLSNTYAHLGMYQETVYYAEQAQKVAQVTGSEACLAECDAWMACISARAGKLDDALKHLSEVTPKLNETEYSSKLVKLCCQISNIYRAASDFKSEDSMLEAADGMMKRMALVDGSWAEPSELLQSAAVKKTTRTTTRTKLATKTNKTKLPAPKAPTRRALISNNAPLNAVTAKAAEAPVAVGESEDSHMISLRGSVLIEKAASMIHQRDWIGAWKLLQEARQSSQLASNVLTELVATAKSLLGQSMDQMASDAVYSVIQESTLSFPSVHSGTNLDKGDRFSLMKASPPRQLDAAPRDATQPPSDGYLEKLREARECLLEAHSMASVLGDGREVHKVLGTLQTVVILLSAASSSSRKTGVIGHPGYATCAVEMARNLIWRREVKALLCEKTSGRVGLEWPEEIRSSETRRTSLSPVIDITRFQREYIDIIPEQWSAISISLSDNKHDLCISKLQAGQSPFVIRLPLERATSRDADSEVFNFHEGRTELLEIIKRANTTCHDKRDFSVKGAKTAWWQERNALDVQMKELLDKIESIWLGGFRGIFSQHQRHPPLFAKFQKKFQNILDKHLPSRSQVRGKKTSKPATKVSLDIRILELFIGLGDASDETCDFDEMLNDLLYFVVDILQFHGERNAYDEIDFDTMVVETLDALHSYHADAKDLEAIKTHGHTILVLDKALHTFPWESMPCLQGLSVSRVPSLACLRRLILDQRSSSRDSPNTDDQVGHHVSIDNGTYILNPSGDLKATQDTFEAPLSSSLSSSWTRVENKPPTEAEFENALARSDILLYMGHGGGAQYIRNRQIRRLDKCRATTLLMGCSSASLNDVGDFEVYGLVWSYMLAGCPAVVGTLWDVTDKDIDLYTGQLYEEWGVIKRGTFGAHLARQAAKAKAGDDSSIKRDRSVSRKRTAPEEAEGREGRTACEYGDASLPEAVARAKNSGVCKFKYLNAGAVCVYGIPVYVDRHNGGQLV</sequence>
<dbReference type="EMBL" id="JAPEVB010000003">
    <property type="protein sequence ID" value="KAJ4391742.1"/>
    <property type="molecule type" value="Genomic_DNA"/>
</dbReference>
<comment type="catalytic activity">
    <reaction evidence="1">
        <text>All bonds known to be hydrolyzed by this endopeptidase have arginine in P1 and an acidic residue in P4. P6 is often occupied by an acidic residue or by a hydroxy-amino-acid residue, the phosphorylation of which enhances cleavage.</text>
        <dbReference type="EC" id="3.4.22.49"/>
    </reaction>
</comment>
<feature type="region of interest" description="Disordered" evidence="5">
    <location>
        <begin position="1402"/>
        <end position="1429"/>
    </location>
</feature>
<keyword evidence="3 7" id="KW-0378">Hydrolase</keyword>
<dbReference type="InterPro" id="IPR011990">
    <property type="entry name" value="TPR-like_helical_dom_sf"/>
</dbReference>
<dbReference type="GO" id="GO:0044732">
    <property type="term" value="C:mitotic spindle pole body"/>
    <property type="evidence" value="ECO:0007669"/>
    <property type="project" value="TreeGrafter"/>
</dbReference>
<comment type="caution">
    <text evidence="7">The sequence shown here is derived from an EMBL/GenBank/DDBJ whole genome shotgun (WGS) entry which is preliminary data.</text>
</comment>
<evidence type="ECO:0000313" key="7">
    <source>
        <dbReference type="EMBL" id="KAJ4391742.1"/>
    </source>
</evidence>
<feature type="compositionally biased region" description="Basic and acidic residues" evidence="5">
    <location>
        <begin position="69"/>
        <end position="80"/>
    </location>
</feature>
<dbReference type="PROSITE" id="PS51700">
    <property type="entry name" value="SEPARIN"/>
    <property type="match status" value="1"/>
</dbReference>
<dbReference type="GO" id="GO:0004197">
    <property type="term" value="F:cysteine-type endopeptidase activity"/>
    <property type="evidence" value="ECO:0007669"/>
    <property type="project" value="InterPro"/>
</dbReference>
<evidence type="ECO:0000256" key="2">
    <source>
        <dbReference type="ARBA" id="ARBA00012489"/>
    </source>
</evidence>
<evidence type="ECO:0000256" key="4">
    <source>
        <dbReference type="ARBA" id="ARBA00022829"/>
    </source>
</evidence>
<evidence type="ECO:0000256" key="3">
    <source>
        <dbReference type="ARBA" id="ARBA00022801"/>
    </source>
</evidence>
<dbReference type="InterPro" id="IPR005314">
    <property type="entry name" value="Peptidase_C50"/>
</dbReference>
<evidence type="ECO:0000259" key="6">
    <source>
        <dbReference type="PROSITE" id="PS51700"/>
    </source>
</evidence>
<dbReference type="GO" id="GO:0051307">
    <property type="term" value="P:meiotic chromosome separation"/>
    <property type="evidence" value="ECO:0007669"/>
    <property type="project" value="TreeGrafter"/>
</dbReference>
<keyword evidence="4" id="KW-0159">Chromosome partition</keyword>
<dbReference type="OrthoDB" id="10255632at2759"/>
<feature type="region of interest" description="Disordered" evidence="5">
    <location>
        <begin position="35"/>
        <end position="80"/>
    </location>
</feature>
<dbReference type="PANTHER" id="PTHR12792:SF0">
    <property type="entry name" value="SEPARIN"/>
    <property type="match status" value="1"/>
</dbReference>
<dbReference type="GO" id="GO:0072686">
    <property type="term" value="C:mitotic spindle"/>
    <property type="evidence" value="ECO:0007669"/>
    <property type="project" value="TreeGrafter"/>
</dbReference>
<evidence type="ECO:0000256" key="1">
    <source>
        <dbReference type="ARBA" id="ARBA00000451"/>
    </source>
</evidence>